<dbReference type="Pfam" id="PF00687">
    <property type="entry name" value="Ribosomal_L1"/>
    <property type="match status" value="1"/>
</dbReference>
<evidence type="ECO:0000313" key="2">
    <source>
        <dbReference type="EMBL" id="KAF5103984.1"/>
    </source>
</evidence>
<dbReference type="AlphaFoldDB" id="A0A9P5G8Q9"/>
<dbReference type="EMBL" id="QQZK01000015">
    <property type="protein sequence ID" value="KAF5103984.1"/>
    <property type="molecule type" value="Genomic_DNA"/>
</dbReference>
<sequence>MVVSTNNTKPAKRVMSSTSNRPKKPAAKDVKKQPILIPKQFDQAQLKKACKSLLTHAQKEFLQQSSRNTQKKPVLLPGQVEPARNERVEGEPIYLEINSFESVTGSTESSSRPEPTLIPVPRRVRPKASELSICMIVDNPQSKYINVLVGANENAPAEEKPVTHDLFAEIVSTSKLRSRFSKAPTHHHKAAIEFIKNFDLIVYDGNRITAAALKSILGPKVVYKAAGTALQSPLPITFQPVPGSDATPAEVARAAAVVADPAVIRRQIKYISSCVVAAPAPGTSLSVLVGLSSYSREELIANIAAVLRIVLDSRKPLIVGGWGNVRNMIIKTSESAGLPLYTAPTRSRDTENEL</sequence>
<gene>
    <name evidence="2" type="ORF">DV451_001091</name>
</gene>
<evidence type="ECO:0000256" key="1">
    <source>
        <dbReference type="SAM" id="MobiDB-lite"/>
    </source>
</evidence>
<proteinExistence type="predicted"/>
<dbReference type="InterPro" id="IPR023674">
    <property type="entry name" value="Ribosomal_uL1-like"/>
</dbReference>
<accession>A0A9P5G8Q9</accession>
<organism evidence="2 3">
    <name type="scientific">Geotrichum candidum</name>
    <name type="common">Oospora lactis</name>
    <name type="synonym">Dipodascus geotrichum</name>
    <dbReference type="NCBI Taxonomy" id="1173061"/>
    <lineage>
        <taxon>Eukaryota</taxon>
        <taxon>Fungi</taxon>
        <taxon>Dikarya</taxon>
        <taxon>Ascomycota</taxon>
        <taxon>Saccharomycotina</taxon>
        <taxon>Dipodascomycetes</taxon>
        <taxon>Dipodascales</taxon>
        <taxon>Dipodascaceae</taxon>
        <taxon>Geotrichum</taxon>
    </lineage>
</organism>
<feature type="region of interest" description="Disordered" evidence="1">
    <location>
        <begin position="1"/>
        <end position="35"/>
    </location>
</feature>
<feature type="region of interest" description="Disordered" evidence="1">
    <location>
        <begin position="64"/>
        <end position="87"/>
    </location>
</feature>
<protein>
    <submittedName>
        <fullName evidence="2">Uncharacterized protein</fullName>
    </submittedName>
</protein>
<dbReference type="SUPFAM" id="SSF56808">
    <property type="entry name" value="Ribosomal protein L1"/>
    <property type="match status" value="1"/>
</dbReference>
<evidence type="ECO:0000313" key="3">
    <source>
        <dbReference type="Proteomes" id="UP000750522"/>
    </source>
</evidence>
<comment type="caution">
    <text evidence="2">The sequence shown here is derived from an EMBL/GenBank/DDBJ whole genome shotgun (WGS) entry which is preliminary data.</text>
</comment>
<name>A0A9P5G8Q9_GEOCN</name>
<dbReference type="InterPro" id="IPR028364">
    <property type="entry name" value="Ribosomal_uL1/biogenesis"/>
</dbReference>
<reference evidence="2" key="1">
    <citation type="journal article" date="2020" name="Front. Microbiol.">
        <title>Phenotypic and Genetic Characterization of the Cheese Ripening Yeast Geotrichum candidum.</title>
        <authorList>
            <person name="Perkins V."/>
            <person name="Vignola S."/>
            <person name="Lessard M.H."/>
            <person name="Plante P.L."/>
            <person name="Corbeil J."/>
            <person name="Dugat-Bony E."/>
            <person name="Frenette M."/>
            <person name="Labrie S."/>
        </authorList>
    </citation>
    <scope>NUCLEOTIDE SEQUENCE</scope>
    <source>
        <strain evidence="2">LMA-70</strain>
    </source>
</reference>
<reference evidence="2" key="2">
    <citation type="submission" date="2020-01" db="EMBL/GenBank/DDBJ databases">
        <authorList>
            <person name="Perkins V."/>
            <person name="Lessard M.-H."/>
            <person name="Dugat-Bony E."/>
            <person name="Frenette M."/>
            <person name="Labrie S."/>
        </authorList>
    </citation>
    <scope>NUCLEOTIDE SEQUENCE</scope>
    <source>
        <strain evidence="2">LMA-70</strain>
    </source>
</reference>
<feature type="compositionally biased region" description="Polar residues" evidence="1">
    <location>
        <begin position="1"/>
        <end position="20"/>
    </location>
</feature>
<dbReference type="Proteomes" id="UP000750522">
    <property type="component" value="Unassembled WGS sequence"/>
</dbReference>